<accession>A0ABN8PGP9</accession>
<dbReference type="Gene3D" id="2.60.220.30">
    <property type="match status" value="2"/>
</dbReference>
<comment type="caution">
    <text evidence="3">The sequence shown here is derived from an EMBL/GenBank/DDBJ whole genome shotgun (WGS) entry which is preliminary data.</text>
</comment>
<gene>
    <name evidence="3" type="ORF">PEVE_00042837</name>
</gene>
<evidence type="ECO:0000259" key="2">
    <source>
        <dbReference type="PROSITE" id="PS51145"/>
    </source>
</evidence>
<evidence type="ECO:0000313" key="3">
    <source>
        <dbReference type="EMBL" id="CAH3143355.1"/>
    </source>
</evidence>
<organism evidence="3 4">
    <name type="scientific">Porites evermanni</name>
    <dbReference type="NCBI Taxonomy" id="104178"/>
    <lineage>
        <taxon>Eukaryota</taxon>
        <taxon>Metazoa</taxon>
        <taxon>Cnidaria</taxon>
        <taxon>Anthozoa</taxon>
        <taxon>Hexacorallia</taxon>
        <taxon>Scleractinia</taxon>
        <taxon>Fungiina</taxon>
        <taxon>Poritidae</taxon>
        <taxon>Porites</taxon>
    </lineage>
</organism>
<keyword evidence="4" id="KW-1185">Reference proteome</keyword>
<feature type="non-terminal residue" evidence="3">
    <location>
        <position position="472"/>
    </location>
</feature>
<feature type="non-terminal residue" evidence="3">
    <location>
        <position position="1"/>
    </location>
</feature>
<evidence type="ECO:0000256" key="1">
    <source>
        <dbReference type="SAM" id="MobiDB-lite"/>
    </source>
</evidence>
<proteinExistence type="predicted"/>
<protein>
    <recommendedName>
        <fullName evidence="2">ZU5 domain-containing protein</fullName>
    </recommendedName>
</protein>
<sequence>IHLDPEEEGVFFMFPPFSVSTPTSIVVYRWKRRFRSPPLQEHEAIVSSVIEIATNSGPALKFNHSVQLFLCHSAPDLAGYEIVIKKLVDTKNNIWEDVDVTKDLQNESDVRNYPSLADVEDLNLPVALTDISECTTYAVVCRLRSSPPFTITSFGGSFNHPDYPDVTVTIPENAVPSGTKFSVQLQVQELPSETEGQGLCYGPVLRINCSQVVNFLKPVTIYLPVSLRGEPTGIPNTSLRVRVFFRNCNSEDKEWTEITRDLRDPAHFDGKLVQFQVDRFSGYVIGMENENNETGDVAKELSKRAERVPLRAVFFAFFRPKSREVIVLICCPKHLRKEVFMELKEYLPEMPSEGNSRESLIPDQDKAFVFASGGVRACEPEEPKIYLEVDDEEQYKQELRVVVLDNDTLAEVEFRTASSQTVGFFLCKLHLDIPTATPLRRNTHSSAHDAPLPVHGPGNVTTVPLPHYPAGK</sequence>
<dbReference type="Proteomes" id="UP001159427">
    <property type="component" value="Unassembled WGS sequence"/>
</dbReference>
<name>A0ABN8PGP9_9CNID</name>
<dbReference type="EMBL" id="CALNXI010000852">
    <property type="protein sequence ID" value="CAH3143355.1"/>
    <property type="molecule type" value="Genomic_DNA"/>
</dbReference>
<feature type="region of interest" description="Disordered" evidence="1">
    <location>
        <begin position="440"/>
        <end position="472"/>
    </location>
</feature>
<reference evidence="3 4" key="1">
    <citation type="submission" date="2022-05" db="EMBL/GenBank/DDBJ databases">
        <authorList>
            <consortium name="Genoscope - CEA"/>
            <person name="William W."/>
        </authorList>
    </citation>
    <scope>NUCLEOTIDE SEQUENCE [LARGE SCALE GENOMIC DNA]</scope>
</reference>
<dbReference type="InterPro" id="IPR000906">
    <property type="entry name" value="ZU5_dom"/>
</dbReference>
<dbReference type="PROSITE" id="PS51145">
    <property type="entry name" value="ZU5"/>
    <property type="match status" value="1"/>
</dbReference>
<evidence type="ECO:0000313" key="4">
    <source>
        <dbReference type="Proteomes" id="UP001159427"/>
    </source>
</evidence>
<feature type="domain" description="ZU5" evidence="2">
    <location>
        <begin position="145"/>
        <end position="289"/>
    </location>
</feature>